<name>A0ABR1U7W8_9PEZI</name>
<proteinExistence type="predicted"/>
<comment type="caution">
    <text evidence="1">The sequence shown here is derived from an EMBL/GenBank/DDBJ whole genome shotgun (WGS) entry which is preliminary data.</text>
</comment>
<dbReference type="EMBL" id="JAQQWK010000001">
    <property type="protein sequence ID" value="KAK8054991.1"/>
    <property type="molecule type" value="Genomic_DNA"/>
</dbReference>
<reference evidence="1 2" key="1">
    <citation type="submission" date="2023-01" db="EMBL/GenBank/DDBJ databases">
        <title>Analysis of 21 Apiospora genomes using comparative genomics revels a genus with tremendous synthesis potential of carbohydrate active enzymes and secondary metabolites.</title>
        <authorList>
            <person name="Sorensen T."/>
        </authorList>
    </citation>
    <scope>NUCLEOTIDE SEQUENCE [LARGE SCALE GENOMIC DNA]</scope>
    <source>
        <strain evidence="1 2">CBS 33761</strain>
    </source>
</reference>
<sequence length="125" mass="13655">MYTGYLFKTGETPAKPPAMVRLRVLRRQRQRVIIQVLHQQPLLPVVPDDDVVEQPVLVLGPQLLAVVAVGADEDGLEGLVLRSLVGAPVARVFFRPLPLARRNVVGAGELAVRPDPLLRVSKDLG</sequence>
<keyword evidence="2" id="KW-1185">Reference proteome</keyword>
<evidence type="ECO:0000313" key="2">
    <source>
        <dbReference type="Proteomes" id="UP001444661"/>
    </source>
</evidence>
<evidence type="ECO:0000313" key="1">
    <source>
        <dbReference type="EMBL" id="KAK8054991.1"/>
    </source>
</evidence>
<accession>A0ABR1U7W8</accession>
<dbReference type="Proteomes" id="UP001444661">
    <property type="component" value="Unassembled WGS sequence"/>
</dbReference>
<protein>
    <submittedName>
        <fullName evidence="1">Uncharacterized protein</fullName>
    </submittedName>
</protein>
<organism evidence="1 2">
    <name type="scientific">Apiospora rasikravindrae</name>
    <dbReference type="NCBI Taxonomy" id="990691"/>
    <lineage>
        <taxon>Eukaryota</taxon>
        <taxon>Fungi</taxon>
        <taxon>Dikarya</taxon>
        <taxon>Ascomycota</taxon>
        <taxon>Pezizomycotina</taxon>
        <taxon>Sordariomycetes</taxon>
        <taxon>Xylariomycetidae</taxon>
        <taxon>Amphisphaeriales</taxon>
        <taxon>Apiosporaceae</taxon>
        <taxon>Apiospora</taxon>
    </lineage>
</organism>
<gene>
    <name evidence="1" type="ORF">PG993_000218</name>
</gene>